<dbReference type="PROSITE" id="PS00108">
    <property type="entry name" value="PROTEIN_KINASE_ST"/>
    <property type="match status" value="1"/>
</dbReference>
<dbReference type="SMART" id="SM00220">
    <property type="entry name" value="S_TKc"/>
    <property type="match status" value="1"/>
</dbReference>
<keyword evidence="2" id="KW-0808">Transferase</keyword>
<keyword evidence="11" id="KW-1185">Reference proteome</keyword>
<comment type="caution">
    <text evidence="10">The sequence shown here is derived from an EMBL/GenBank/DDBJ whole genome shotgun (WGS) entry which is preliminary data.</text>
</comment>
<evidence type="ECO:0000313" key="11">
    <source>
        <dbReference type="Proteomes" id="UP000053237"/>
    </source>
</evidence>
<evidence type="ECO:0000256" key="1">
    <source>
        <dbReference type="ARBA" id="ARBA00022527"/>
    </source>
</evidence>
<keyword evidence="5 6" id="KW-0067">ATP-binding</keyword>
<dbReference type="FunFam" id="1.10.510.10:FF:000624">
    <property type="entry name" value="Mitogen-activated protein kinase"/>
    <property type="match status" value="1"/>
</dbReference>
<dbReference type="InParanoid" id="A0A024GTB6"/>
<feature type="domain" description="Protein kinase" evidence="9">
    <location>
        <begin position="4"/>
        <end position="278"/>
    </location>
</feature>
<evidence type="ECO:0000256" key="6">
    <source>
        <dbReference type="PROSITE-ProRule" id="PRU10141"/>
    </source>
</evidence>
<evidence type="ECO:0000256" key="2">
    <source>
        <dbReference type="ARBA" id="ARBA00022679"/>
    </source>
</evidence>
<dbReference type="SUPFAM" id="SSF56112">
    <property type="entry name" value="Protein kinase-like (PK-like)"/>
    <property type="match status" value="1"/>
</dbReference>
<dbReference type="PROSITE" id="PS00107">
    <property type="entry name" value="PROTEIN_KINASE_ATP"/>
    <property type="match status" value="1"/>
</dbReference>
<dbReference type="GO" id="GO:0004674">
    <property type="term" value="F:protein serine/threonine kinase activity"/>
    <property type="evidence" value="ECO:0007669"/>
    <property type="project" value="UniProtKB-KW"/>
</dbReference>
<feature type="compositionally biased region" description="Basic residues" evidence="8">
    <location>
        <begin position="334"/>
        <end position="343"/>
    </location>
</feature>
<dbReference type="GO" id="GO:0005524">
    <property type="term" value="F:ATP binding"/>
    <property type="evidence" value="ECO:0007669"/>
    <property type="project" value="UniProtKB-UniRule"/>
</dbReference>
<dbReference type="InterPro" id="IPR008271">
    <property type="entry name" value="Ser/Thr_kinase_AS"/>
</dbReference>
<sequence>MDKYSIESIIGEGTYGIVYKAREFSSRKLVAIKKFKSLDMEQLSKREVQVCAMLNHPNIVSYRHCFRKEGLLHLVFDYVGDNLAKLLRQNPNGVKAELAQHLIYQLCQALHCCHSNQIIHRDVKPENILLDQNHNVRLCDFGVARTVQLEGDVMTDYVATRWYRPPEQELRLDRYSFNADMWSVGCILVELMTGKPLFPGKTQIDQITLIQECLGPLPNHYCGKLPKGLIPTSGTSSFDIILMELELPEGTIDFLHRTVNYEPCRRMTAIECFEHPFLRKVNEACKMEKAQLRATSNKSTSKCHTEDGIEEDISYESEPASDSDRTLEIYGAKHQRSCKRSHHGNRETRHRASDVSECSEDIQELIEVESPSITRRQLHLEKRGIFTNSTIGLDGYEDDFEDYS</sequence>
<feature type="binding site" evidence="6">
    <location>
        <position position="34"/>
    </location>
    <ligand>
        <name>ATP</name>
        <dbReference type="ChEBI" id="CHEBI:30616"/>
    </ligand>
</feature>
<keyword evidence="4" id="KW-0418">Kinase</keyword>
<dbReference type="Gene3D" id="1.10.510.10">
    <property type="entry name" value="Transferase(Phosphotransferase) domain 1"/>
    <property type="match status" value="1"/>
</dbReference>
<evidence type="ECO:0000256" key="7">
    <source>
        <dbReference type="RuleBase" id="RU000304"/>
    </source>
</evidence>
<organism evidence="10 11">
    <name type="scientific">Albugo candida</name>
    <dbReference type="NCBI Taxonomy" id="65357"/>
    <lineage>
        <taxon>Eukaryota</taxon>
        <taxon>Sar</taxon>
        <taxon>Stramenopiles</taxon>
        <taxon>Oomycota</taxon>
        <taxon>Peronosporomycetes</taxon>
        <taxon>Albuginales</taxon>
        <taxon>Albuginaceae</taxon>
        <taxon>Albugo</taxon>
    </lineage>
</organism>
<evidence type="ECO:0000256" key="4">
    <source>
        <dbReference type="ARBA" id="ARBA00022777"/>
    </source>
</evidence>
<feature type="region of interest" description="Disordered" evidence="8">
    <location>
        <begin position="334"/>
        <end position="356"/>
    </location>
</feature>
<dbReference type="InterPro" id="IPR011009">
    <property type="entry name" value="Kinase-like_dom_sf"/>
</dbReference>
<keyword evidence="3 6" id="KW-0547">Nucleotide-binding</keyword>
<accession>A0A024GTB6</accession>
<evidence type="ECO:0000256" key="8">
    <source>
        <dbReference type="SAM" id="MobiDB-lite"/>
    </source>
</evidence>
<dbReference type="InterPro" id="IPR000719">
    <property type="entry name" value="Prot_kinase_dom"/>
</dbReference>
<dbReference type="AlphaFoldDB" id="A0A024GTB6"/>
<dbReference type="OrthoDB" id="548217at2759"/>
<name>A0A024GTB6_9STRA</name>
<evidence type="ECO:0000313" key="10">
    <source>
        <dbReference type="EMBL" id="CCI50203.1"/>
    </source>
</evidence>
<dbReference type="PANTHER" id="PTHR24055">
    <property type="entry name" value="MITOGEN-ACTIVATED PROTEIN KINASE"/>
    <property type="match status" value="1"/>
</dbReference>
<dbReference type="Pfam" id="PF00069">
    <property type="entry name" value="Pkinase"/>
    <property type="match status" value="1"/>
</dbReference>
<evidence type="ECO:0000259" key="9">
    <source>
        <dbReference type="PROSITE" id="PS50011"/>
    </source>
</evidence>
<gene>
    <name evidence="10" type="ORF">BN9_117730</name>
</gene>
<comment type="similarity">
    <text evidence="7">Belongs to the protein kinase superfamily.</text>
</comment>
<evidence type="ECO:0000256" key="5">
    <source>
        <dbReference type="ARBA" id="ARBA00022840"/>
    </source>
</evidence>
<reference evidence="10 11" key="1">
    <citation type="submission" date="2012-05" db="EMBL/GenBank/DDBJ databases">
        <title>Recombination and specialization in a pathogen metapopulation.</title>
        <authorList>
            <person name="Gardiner A."/>
            <person name="Kemen E."/>
            <person name="Schultz-Larsen T."/>
            <person name="MacLean D."/>
            <person name="Van Oosterhout C."/>
            <person name="Jones J.D.G."/>
        </authorList>
    </citation>
    <scope>NUCLEOTIDE SEQUENCE [LARGE SCALE GENOMIC DNA]</scope>
    <source>
        <strain evidence="10 11">Ac Nc2</strain>
    </source>
</reference>
<dbReference type="InterPro" id="IPR050117">
    <property type="entry name" value="MAPK"/>
</dbReference>
<dbReference type="InterPro" id="IPR017441">
    <property type="entry name" value="Protein_kinase_ATP_BS"/>
</dbReference>
<proteinExistence type="inferred from homology"/>
<keyword evidence="1 7" id="KW-0723">Serine/threonine-protein kinase</keyword>
<feature type="compositionally biased region" description="Basic and acidic residues" evidence="8">
    <location>
        <begin position="344"/>
        <end position="354"/>
    </location>
</feature>
<dbReference type="PROSITE" id="PS50011">
    <property type="entry name" value="PROTEIN_KINASE_DOM"/>
    <property type="match status" value="1"/>
</dbReference>
<protein>
    <recommendedName>
        <fullName evidence="9">Protein kinase domain-containing protein</fullName>
    </recommendedName>
</protein>
<dbReference type="EMBL" id="CAIX01000417">
    <property type="protein sequence ID" value="CCI50203.1"/>
    <property type="molecule type" value="Genomic_DNA"/>
</dbReference>
<dbReference type="Gene3D" id="3.30.200.20">
    <property type="entry name" value="Phosphorylase Kinase, domain 1"/>
    <property type="match status" value="1"/>
</dbReference>
<dbReference type="Proteomes" id="UP000053237">
    <property type="component" value="Unassembled WGS sequence"/>
</dbReference>
<evidence type="ECO:0000256" key="3">
    <source>
        <dbReference type="ARBA" id="ARBA00022741"/>
    </source>
</evidence>